<organism evidence="1">
    <name type="scientific">Tanacetum cinerariifolium</name>
    <name type="common">Dalmatian daisy</name>
    <name type="synonym">Chrysanthemum cinerariifolium</name>
    <dbReference type="NCBI Taxonomy" id="118510"/>
    <lineage>
        <taxon>Eukaryota</taxon>
        <taxon>Viridiplantae</taxon>
        <taxon>Streptophyta</taxon>
        <taxon>Embryophyta</taxon>
        <taxon>Tracheophyta</taxon>
        <taxon>Spermatophyta</taxon>
        <taxon>Magnoliopsida</taxon>
        <taxon>eudicotyledons</taxon>
        <taxon>Gunneridae</taxon>
        <taxon>Pentapetalae</taxon>
        <taxon>asterids</taxon>
        <taxon>campanulids</taxon>
        <taxon>Asterales</taxon>
        <taxon>Asteraceae</taxon>
        <taxon>Asteroideae</taxon>
        <taxon>Anthemideae</taxon>
        <taxon>Anthemidinae</taxon>
        <taxon>Tanacetum</taxon>
    </lineage>
</organism>
<name>A0A699RWP9_TANCI</name>
<feature type="non-terminal residue" evidence="1">
    <location>
        <position position="71"/>
    </location>
</feature>
<sequence>MNDLLDDNNFFIFNDESVRISPVSKMPVRKKPCDFINVRSKSNMIKSLPRTMHCLDLSLDHRFGMFKAYDG</sequence>
<comment type="caution">
    <text evidence="1">The sequence shown here is derived from an EMBL/GenBank/DDBJ whole genome shotgun (WGS) entry which is preliminary data.</text>
</comment>
<evidence type="ECO:0000313" key="1">
    <source>
        <dbReference type="EMBL" id="GFC90018.1"/>
    </source>
</evidence>
<proteinExistence type="predicted"/>
<gene>
    <name evidence="1" type="ORF">Tci_861988</name>
</gene>
<dbReference type="EMBL" id="BKCJ011124079">
    <property type="protein sequence ID" value="GFC90018.1"/>
    <property type="molecule type" value="Genomic_DNA"/>
</dbReference>
<accession>A0A699RWP9</accession>
<dbReference type="AlphaFoldDB" id="A0A699RWP9"/>
<protein>
    <submittedName>
        <fullName evidence="1">Uncharacterized protein</fullName>
    </submittedName>
</protein>
<reference evidence="1" key="1">
    <citation type="journal article" date="2019" name="Sci. Rep.">
        <title>Draft genome of Tanacetum cinerariifolium, the natural source of mosquito coil.</title>
        <authorList>
            <person name="Yamashiro T."/>
            <person name="Shiraishi A."/>
            <person name="Satake H."/>
            <person name="Nakayama K."/>
        </authorList>
    </citation>
    <scope>NUCLEOTIDE SEQUENCE</scope>
</reference>